<evidence type="ECO:0000259" key="2">
    <source>
        <dbReference type="Pfam" id="PF13590"/>
    </source>
</evidence>
<evidence type="ECO:0000313" key="4">
    <source>
        <dbReference type="Proteomes" id="UP000306791"/>
    </source>
</evidence>
<feature type="chain" id="PRO_5047350329" evidence="1">
    <location>
        <begin position="34"/>
        <end position="173"/>
    </location>
</feature>
<dbReference type="InterPro" id="IPR025411">
    <property type="entry name" value="DUF4136"/>
</dbReference>
<feature type="signal peptide" evidence="1">
    <location>
        <begin position="1"/>
        <end position="33"/>
    </location>
</feature>
<feature type="domain" description="DUF4136" evidence="2">
    <location>
        <begin position="37"/>
        <end position="170"/>
    </location>
</feature>
<gene>
    <name evidence="3" type="ORF">FDY93_08455</name>
</gene>
<organism evidence="3 4">
    <name type="scientific">Microbulbifer harenosus</name>
    <dbReference type="NCBI Taxonomy" id="2576840"/>
    <lineage>
        <taxon>Bacteria</taxon>
        <taxon>Pseudomonadati</taxon>
        <taxon>Pseudomonadota</taxon>
        <taxon>Gammaproteobacteria</taxon>
        <taxon>Cellvibrionales</taxon>
        <taxon>Microbulbiferaceae</taxon>
        <taxon>Microbulbifer</taxon>
    </lineage>
</organism>
<dbReference type="PROSITE" id="PS51257">
    <property type="entry name" value="PROKAR_LIPOPROTEIN"/>
    <property type="match status" value="1"/>
</dbReference>
<comment type="caution">
    <text evidence="3">The sequence shown here is derived from an EMBL/GenBank/DDBJ whole genome shotgun (WGS) entry which is preliminary data.</text>
</comment>
<protein>
    <submittedName>
        <fullName evidence="3">DUF4136 domain-containing protein</fullName>
    </submittedName>
</protein>
<keyword evidence="1" id="KW-0732">Signal</keyword>
<dbReference type="EMBL" id="VANI01000009">
    <property type="protein sequence ID" value="TLM77624.1"/>
    <property type="molecule type" value="Genomic_DNA"/>
</dbReference>
<proteinExistence type="predicted"/>
<keyword evidence="4" id="KW-1185">Reference proteome</keyword>
<dbReference type="Pfam" id="PF13590">
    <property type="entry name" value="DUF4136"/>
    <property type="match status" value="1"/>
</dbReference>
<evidence type="ECO:0000256" key="1">
    <source>
        <dbReference type="SAM" id="SignalP"/>
    </source>
</evidence>
<accession>A0ABY2UJY4</accession>
<reference evidence="3 4" key="1">
    <citation type="submission" date="2019-05" db="EMBL/GenBank/DDBJ databases">
        <title>Microbulbifer harenosus sp. nov., an alginate-degrading bacterium isolated from coastal sand.</title>
        <authorList>
            <person name="Huang H."/>
            <person name="Mo K."/>
            <person name="Bao S."/>
        </authorList>
    </citation>
    <scope>NUCLEOTIDE SEQUENCE [LARGE SCALE GENOMIC DNA]</scope>
    <source>
        <strain evidence="3 4">HB161719</strain>
    </source>
</reference>
<sequence length="173" mass="18799">MKQNRHNTVRTMTASTLVALATLGGIFTGTGCASPDTQHTASAALGPYQTFGFGPITGSNGRAISLAQDEVSRQLMARGLMPSSNPDLLVNVQVRANPAVRMPGTTYLGRAHANINHTTDGHLTIDLKDVRQNHLVWRGHTSHPITRQVLDNPQRSMDRAVVEAFRSFPPHTR</sequence>
<evidence type="ECO:0000313" key="3">
    <source>
        <dbReference type="EMBL" id="TLM77624.1"/>
    </source>
</evidence>
<dbReference type="Proteomes" id="UP000306791">
    <property type="component" value="Unassembled WGS sequence"/>
</dbReference>
<name>A0ABY2UJY4_9GAMM</name>
<dbReference type="RefSeq" id="WP_138235305.1">
    <property type="nucleotide sequence ID" value="NZ_CP185860.1"/>
</dbReference>
<dbReference type="Gene3D" id="3.30.160.670">
    <property type="match status" value="1"/>
</dbReference>